<name>A0A1Q2D649_9ENTE</name>
<dbReference type="InterPro" id="IPR000111">
    <property type="entry name" value="Glyco_hydro_27/36_CS"/>
</dbReference>
<dbReference type="SUPFAM" id="SSF51445">
    <property type="entry name" value="(Trans)glycosidases"/>
    <property type="match status" value="1"/>
</dbReference>
<dbReference type="PIRSF" id="PIRSF005536">
    <property type="entry name" value="Agal"/>
    <property type="match status" value="1"/>
</dbReference>
<dbReference type="PROSITE" id="PS00512">
    <property type="entry name" value="ALPHA_GALACTOSIDASE"/>
    <property type="match status" value="1"/>
</dbReference>
<dbReference type="Pfam" id="PF02065">
    <property type="entry name" value="Melibiase"/>
    <property type="match status" value="1"/>
</dbReference>
<evidence type="ECO:0000256" key="6">
    <source>
        <dbReference type="PIRNR" id="PIRNR005536"/>
    </source>
</evidence>
<dbReference type="PANTHER" id="PTHR43053">
    <property type="entry name" value="GLYCOSIDASE FAMILY 31"/>
    <property type="match status" value="1"/>
</dbReference>
<dbReference type="AlphaFoldDB" id="A0A1Q2D649"/>
<keyword evidence="5 6" id="KW-0326">Glycosidase</keyword>
<evidence type="ECO:0000256" key="5">
    <source>
        <dbReference type="ARBA" id="ARBA00023295"/>
    </source>
</evidence>
<keyword evidence="8" id="KW-1185">Reference proteome</keyword>
<comment type="similarity">
    <text evidence="2">Belongs to the glycosyl hydrolase 36 family.</text>
</comment>
<dbReference type="InterPro" id="IPR002252">
    <property type="entry name" value="Glyco_hydro_36"/>
</dbReference>
<dbReference type="Proteomes" id="UP000188246">
    <property type="component" value="Chromosome"/>
</dbReference>
<dbReference type="InterPro" id="IPR038417">
    <property type="entry name" value="Alpga-gal_N_sf"/>
</dbReference>
<dbReference type="CDD" id="cd14791">
    <property type="entry name" value="GH36"/>
    <property type="match status" value="1"/>
</dbReference>
<dbReference type="FunFam" id="3.20.20.70:FF:000118">
    <property type="entry name" value="Alpha-galactosidase"/>
    <property type="match status" value="1"/>
</dbReference>
<evidence type="ECO:0000313" key="7">
    <source>
        <dbReference type="EMBL" id="AQP53781.1"/>
    </source>
</evidence>
<sequence>MEKLILVNQEQTYFHLTNGRISYLLEIEDYGLVAQVYFGQAIREYHGQRKYPRIDRGFSGNLPGCLERGYSPDTLPRDYSFSGDGDYRTPAFIGYHADGSRLTHLTFSKYDIMNGKPKLVGLPQAYVLDETEAQTLILTLEDSVSQLVVQLFYTIYRDRDVVTRSVKVLNHGQSAIELHKVASLQLDLPSADYELLSFHGAHVNERQLQCESIAYGCKRLASRRGTTSHHMTNSIMLATPQTTENQGEVYGFNLVYSGNFAIDIERGQVNQLRITIGINDENFNWLLSPSETFQSPEAVMTFSNQGLNGMSRTFHQFIRERIVRGVHQYRERPILVNNWEATYFDFTESILRPIVDEAAALGIEMFVLDDGWFGQRDDDTTSLGDWQVNARKFPNGLKAFADYVHEKGLQFGLWVEPEMISFASKLYQTHPDYVLALPNREPSPSRSQYVLDLSRDEVQENVYQQLKSLLDEGFIDYLKWDMNRHLSDVFSYALPKERQGEVAHRYTLGLYALLERLTTEYPNILFEGCSGGGGRLDTGLAYYMPQSWTSDNTDAVDRLKIQYGTSYIYPPATFTSHVSAVPNHQTGRTTSLEMRGNVAMSSVFGYELDLTTLTESEKLSVKQQVATYKTIRRLVQFGDFIRLASPFDGNTCAWEFVTPDRSECLVFTFQVLSSAQPTISLIKLAGLDPKREYQNLATNEIVGGDELMSLGFYQVSRQEDFVSWRYHFKAID</sequence>
<dbReference type="Gene3D" id="3.20.20.70">
    <property type="entry name" value="Aldolase class I"/>
    <property type="match status" value="1"/>
</dbReference>
<dbReference type="PANTHER" id="PTHR43053:SF3">
    <property type="entry name" value="ALPHA-GALACTOSIDASE C-RELATED"/>
    <property type="match status" value="1"/>
</dbReference>
<dbReference type="Gene3D" id="2.70.98.60">
    <property type="entry name" value="alpha-galactosidase from lactobacil brevis"/>
    <property type="match status" value="1"/>
</dbReference>
<gene>
    <name evidence="7" type="ORF">BW732_05690</name>
</gene>
<accession>A0A1Q2D649</accession>
<keyword evidence="4 6" id="KW-0378">Hydrolase</keyword>
<dbReference type="Pfam" id="PF16874">
    <property type="entry name" value="Glyco_hydro_36C"/>
    <property type="match status" value="1"/>
</dbReference>
<dbReference type="InterPro" id="IPR031704">
    <property type="entry name" value="Glyco_hydro_36_N"/>
</dbReference>
<dbReference type="KEGG" id="vpi:BW732_05690"/>
<dbReference type="InterPro" id="IPR031705">
    <property type="entry name" value="Glyco_hydro_36_C"/>
</dbReference>
<evidence type="ECO:0000256" key="1">
    <source>
        <dbReference type="ARBA" id="ARBA00001255"/>
    </source>
</evidence>
<dbReference type="InterPro" id="IPR017853">
    <property type="entry name" value="GH"/>
</dbReference>
<dbReference type="GO" id="GO:0004557">
    <property type="term" value="F:alpha-galactosidase activity"/>
    <property type="evidence" value="ECO:0007669"/>
    <property type="project" value="UniProtKB-UniRule"/>
</dbReference>
<dbReference type="Pfam" id="PF16875">
    <property type="entry name" value="Glyco_hydro_36N"/>
    <property type="match status" value="1"/>
</dbReference>
<evidence type="ECO:0000256" key="2">
    <source>
        <dbReference type="ARBA" id="ARBA00006202"/>
    </source>
</evidence>
<evidence type="ECO:0000313" key="8">
    <source>
        <dbReference type="Proteomes" id="UP000188246"/>
    </source>
</evidence>
<proteinExistence type="inferred from homology"/>
<organism evidence="7 8">
    <name type="scientific">Vagococcus penaei</name>
    <dbReference type="NCBI Taxonomy" id="633807"/>
    <lineage>
        <taxon>Bacteria</taxon>
        <taxon>Bacillati</taxon>
        <taxon>Bacillota</taxon>
        <taxon>Bacilli</taxon>
        <taxon>Lactobacillales</taxon>
        <taxon>Enterococcaceae</taxon>
        <taxon>Vagococcus</taxon>
    </lineage>
</organism>
<dbReference type="OrthoDB" id="9758822at2"/>
<dbReference type="InterPro" id="IPR050985">
    <property type="entry name" value="Alpha-glycosidase_related"/>
</dbReference>
<reference evidence="7 8" key="1">
    <citation type="journal article" date="2010" name="Int. J. Syst. Evol. Microbiol.">
        <title>Vagococcus penaei sp. nov., isolated from spoilage microbiota of cooked shrimp (Penaeus vannamei).</title>
        <authorList>
            <person name="Jaffres E."/>
            <person name="Prevost H."/>
            <person name="Rossero A."/>
            <person name="Joffraud J.J."/>
            <person name="Dousset X."/>
        </authorList>
    </citation>
    <scope>NUCLEOTIDE SEQUENCE [LARGE SCALE GENOMIC DNA]</scope>
    <source>
        <strain evidence="7 8">CD276</strain>
    </source>
</reference>
<evidence type="ECO:0000256" key="4">
    <source>
        <dbReference type="ARBA" id="ARBA00022801"/>
    </source>
</evidence>
<dbReference type="PRINTS" id="PR00743">
    <property type="entry name" value="GLHYDRLASE36"/>
</dbReference>
<dbReference type="STRING" id="633807.BW732_05690"/>
<comment type="catalytic activity">
    <reaction evidence="1 6">
        <text>Hydrolysis of terminal, non-reducing alpha-D-galactose residues in alpha-D-galactosides, including galactose oligosaccharides, galactomannans and galactolipids.</text>
        <dbReference type="EC" id="3.2.1.22"/>
    </reaction>
</comment>
<dbReference type="RefSeq" id="WP_077275865.1">
    <property type="nucleotide sequence ID" value="NZ_CP019609.1"/>
</dbReference>
<evidence type="ECO:0000256" key="3">
    <source>
        <dbReference type="ARBA" id="ARBA00012755"/>
    </source>
</evidence>
<dbReference type="GO" id="GO:0016052">
    <property type="term" value="P:carbohydrate catabolic process"/>
    <property type="evidence" value="ECO:0007669"/>
    <property type="project" value="InterPro"/>
</dbReference>
<dbReference type="InterPro" id="IPR013780">
    <property type="entry name" value="Glyco_hydro_b"/>
</dbReference>
<protein>
    <recommendedName>
        <fullName evidence="3 6">Alpha-galactosidase</fullName>
        <ecNumber evidence="3 6">3.2.1.22</ecNumber>
    </recommendedName>
</protein>
<dbReference type="EMBL" id="CP019609">
    <property type="protein sequence ID" value="AQP53781.1"/>
    <property type="molecule type" value="Genomic_DNA"/>
</dbReference>
<dbReference type="InterPro" id="IPR013785">
    <property type="entry name" value="Aldolase_TIM"/>
</dbReference>
<dbReference type="Gene3D" id="2.60.40.1180">
    <property type="entry name" value="Golgi alpha-mannosidase II"/>
    <property type="match status" value="1"/>
</dbReference>
<dbReference type="EC" id="3.2.1.22" evidence="3 6"/>